<keyword evidence="3" id="KW-0804">Transcription</keyword>
<dbReference type="Gene3D" id="1.10.357.10">
    <property type="entry name" value="Tetracycline Repressor, domain 2"/>
    <property type="match status" value="1"/>
</dbReference>
<dbReference type="Pfam" id="PF00440">
    <property type="entry name" value="TetR_N"/>
    <property type="match status" value="1"/>
</dbReference>
<evidence type="ECO:0000256" key="1">
    <source>
        <dbReference type="ARBA" id="ARBA00023015"/>
    </source>
</evidence>
<dbReference type="InterPro" id="IPR009057">
    <property type="entry name" value="Homeodomain-like_sf"/>
</dbReference>
<dbReference type="RefSeq" id="WP_209849039.1">
    <property type="nucleotide sequence ID" value="NZ_JAGGJV010000002.1"/>
</dbReference>
<sequence>MRGALIRAARGLFIEKGYADTATPEIVNAAGVTRGALYHHFVDKKALFAAVIADEARKVSEEIESASAASATARDAILDGTRAYFDALAVPGRTRLLLLDGPAVLGSDAMRELDEEYSEASLKAGLRELFAASGKAPDLLDVFTDLLAAAFDRAALAIEAGASRQDYERAIAVLIDGISVK</sequence>
<dbReference type="SUPFAM" id="SSF46689">
    <property type="entry name" value="Homeodomain-like"/>
    <property type="match status" value="1"/>
</dbReference>
<keyword evidence="1" id="KW-0805">Transcription regulation</keyword>
<dbReference type="PRINTS" id="PR00455">
    <property type="entry name" value="HTHTETR"/>
</dbReference>
<reference evidence="6 7" key="1">
    <citation type="submission" date="2021-03" db="EMBL/GenBank/DDBJ databases">
        <title>Genomic Encyclopedia of Type Strains, Phase IV (KMG-IV): sequencing the most valuable type-strain genomes for metagenomic binning, comparative biology and taxonomic classification.</title>
        <authorList>
            <person name="Goeker M."/>
        </authorList>
    </citation>
    <scope>NUCLEOTIDE SEQUENCE [LARGE SCALE GENOMIC DNA]</scope>
    <source>
        <strain evidence="6 7">DSM 26427</strain>
    </source>
</reference>
<dbReference type="PROSITE" id="PS50977">
    <property type="entry name" value="HTH_TETR_2"/>
    <property type="match status" value="1"/>
</dbReference>
<dbReference type="Pfam" id="PF21351">
    <property type="entry name" value="TetR_C_41"/>
    <property type="match status" value="1"/>
</dbReference>
<dbReference type="EMBL" id="JAGGJV010000002">
    <property type="protein sequence ID" value="MBP1857659.1"/>
    <property type="molecule type" value="Genomic_DNA"/>
</dbReference>
<feature type="DNA-binding region" description="H-T-H motif" evidence="4">
    <location>
        <begin position="22"/>
        <end position="41"/>
    </location>
</feature>
<dbReference type="InterPro" id="IPR049484">
    <property type="entry name" value="Rv0078-like_C"/>
</dbReference>
<evidence type="ECO:0000259" key="5">
    <source>
        <dbReference type="PROSITE" id="PS50977"/>
    </source>
</evidence>
<dbReference type="PANTHER" id="PTHR30055:SF234">
    <property type="entry name" value="HTH-TYPE TRANSCRIPTIONAL REGULATOR BETI"/>
    <property type="match status" value="1"/>
</dbReference>
<dbReference type="InterPro" id="IPR050109">
    <property type="entry name" value="HTH-type_TetR-like_transc_reg"/>
</dbReference>
<evidence type="ECO:0000256" key="2">
    <source>
        <dbReference type="ARBA" id="ARBA00023125"/>
    </source>
</evidence>
<keyword evidence="7" id="KW-1185">Reference proteome</keyword>
<organism evidence="6 7">
    <name type="scientific">Rhizobium herbae</name>
    <dbReference type="NCBI Taxonomy" id="508661"/>
    <lineage>
        <taxon>Bacteria</taxon>
        <taxon>Pseudomonadati</taxon>
        <taxon>Pseudomonadota</taxon>
        <taxon>Alphaproteobacteria</taxon>
        <taxon>Hyphomicrobiales</taxon>
        <taxon>Rhizobiaceae</taxon>
        <taxon>Rhizobium/Agrobacterium group</taxon>
        <taxon>Rhizobium</taxon>
    </lineage>
</organism>
<evidence type="ECO:0000256" key="3">
    <source>
        <dbReference type="ARBA" id="ARBA00023163"/>
    </source>
</evidence>
<proteinExistence type="predicted"/>
<comment type="caution">
    <text evidence="6">The sequence shown here is derived from an EMBL/GenBank/DDBJ whole genome shotgun (WGS) entry which is preliminary data.</text>
</comment>
<dbReference type="PANTHER" id="PTHR30055">
    <property type="entry name" value="HTH-TYPE TRANSCRIPTIONAL REGULATOR RUTR"/>
    <property type="match status" value="1"/>
</dbReference>
<gene>
    <name evidence="6" type="ORF">J2Z75_001155</name>
</gene>
<dbReference type="InterPro" id="IPR001647">
    <property type="entry name" value="HTH_TetR"/>
</dbReference>
<accession>A0ABS4EI85</accession>
<evidence type="ECO:0000256" key="4">
    <source>
        <dbReference type="PROSITE-ProRule" id="PRU00335"/>
    </source>
</evidence>
<feature type="domain" description="HTH tetR-type" evidence="5">
    <location>
        <begin position="1"/>
        <end position="59"/>
    </location>
</feature>
<keyword evidence="2 4" id="KW-0238">DNA-binding</keyword>
<name>A0ABS4EI85_9HYPH</name>
<protein>
    <submittedName>
        <fullName evidence="6">AcrR family transcriptional regulator</fullName>
    </submittedName>
</protein>
<evidence type="ECO:0000313" key="6">
    <source>
        <dbReference type="EMBL" id="MBP1857659.1"/>
    </source>
</evidence>
<evidence type="ECO:0000313" key="7">
    <source>
        <dbReference type="Proteomes" id="UP000823786"/>
    </source>
</evidence>
<dbReference type="Proteomes" id="UP000823786">
    <property type="component" value="Unassembled WGS sequence"/>
</dbReference>